<gene>
    <name evidence="2" type="ORF">SLS63_011914</name>
</gene>
<evidence type="ECO:0000313" key="2">
    <source>
        <dbReference type="EMBL" id="KAK7713901.1"/>
    </source>
</evidence>
<dbReference type="PROSITE" id="PS51257">
    <property type="entry name" value="PROKAR_LIPOPROTEIN"/>
    <property type="match status" value="1"/>
</dbReference>
<proteinExistence type="predicted"/>
<dbReference type="Proteomes" id="UP001430848">
    <property type="component" value="Unassembled WGS sequence"/>
</dbReference>
<evidence type="ECO:0000313" key="3">
    <source>
        <dbReference type="Proteomes" id="UP001430848"/>
    </source>
</evidence>
<protein>
    <submittedName>
        <fullName evidence="2">Uncharacterized protein</fullName>
    </submittedName>
</protein>
<comment type="caution">
    <text evidence="2">The sequence shown here is derived from an EMBL/GenBank/DDBJ whole genome shotgun (WGS) entry which is preliminary data.</text>
</comment>
<feature type="non-terminal residue" evidence="2">
    <location>
        <position position="103"/>
    </location>
</feature>
<organism evidence="2 3">
    <name type="scientific">Diaporthe eres</name>
    <name type="common">Phomopsis oblonga</name>
    <dbReference type="NCBI Taxonomy" id="83184"/>
    <lineage>
        <taxon>Eukaryota</taxon>
        <taxon>Fungi</taxon>
        <taxon>Dikarya</taxon>
        <taxon>Ascomycota</taxon>
        <taxon>Pezizomycotina</taxon>
        <taxon>Sordariomycetes</taxon>
        <taxon>Sordariomycetidae</taxon>
        <taxon>Diaporthales</taxon>
        <taxon>Diaporthaceae</taxon>
        <taxon>Diaporthe</taxon>
        <taxon>Diaporthe eres species complex</taxon>
    </lineage>
</organism>
<keyword evidence="1" id="KW-0732">Signal</keyword>
<accession>A0ABR1NST9</accession>
<evidence type="ECO:0000256" key="1">
    <source>
        <dbReference type="SAM" id="SignalP"/>
    </source>
</evidence>
<name>A0ABR1NST9_DIAER</name>
<feature type="chain" id="PRO_5047286847" evidence="1">
    <location>
        <begin position="22"/>
        <end position="103"/>
    </location>
</feature>
<sequence>MQLKRTLPLIILPILTGTALGASCYDKGQQWKDVGTESVLDEAFRRVCDKTNLAGEYKRKEAIRTCENVAGHSFLVTIQHIDSLYGLDPWYLSSGTCFDLLKK</sequence>
<dbReference type="EMBL" id="JAKNSF020000121">
    <property type="protein sequence ID" value="KAK7713901.1"/>
    <property type="molecule type" value="Genomic_DNA"/>
</dbReference>
<feature type="signal peptide" evidence="1">
    <location>
        <begin position="1"/>
        <end position="21"/>
    </location>
</feature>
<keyword evidence="3" id="KW-1185">Reference proteome</keyword>
<reference evidence="2 3" key="1">
    <citation type="submission" date="2024-02" db="EMBL/GenBank/DDBJ databases">
        <title>De novo assembly and annotation of 12 fungi associated with fruit tree decline syndrome in Ontario, Canada.</title>
        <authorList>
            <person name="Sulman M."/>
            <person name="Ellouze W."/>
            <person name="Ilyukhin E."/>
        </authorList>
    </citation>
    <scope>NUCLEOTIDE SEQUENCE [LARGE SCALE GENOMIC DNA]</scope>
    <source>
        <strain evidence="2 3">M169</strain>
    </source>
</reference>